<dbReference type="Pfam" id="PF01934">
    <property type="entry name" value="HepT-like"/>
    <property type="match status" value="1"/>
</dbReference>
<keyword evidence="4" id="KW-0547">Nucleotide-binding</keyword>
<name>A0A0A0BZR5_9CELL</name>
<accession>A0A0A0BZR5</accession>
<evidence type="ECO:0000256" key="5">
    <source>
        <dbReference type="ARBA" id="ARBA00022801"/>
    </source>
</evidence>
<keyword evidence="7" id="KW-1185">Reference proteome</keyword>
<proteinExistence type="predicted"/>
<dbReference type="GO" id="GO:0000166">
    <property type="term" value="F:nucleotide binding"/>
    <property type="evidence" value="ECO:0007669"/>
    <property type="project" value="UniProtKB-KW"/>
</dbReference>
<dbReference type="GO" id="GO:0016787">
    <property type="term" value="F:hydrolase activity"/>
    <property type="evidence" value="ECO:0007669"/>
    <property type="project" value="UniProtKB-KW"/>
</dbReference>
<comment type="caution">
    <text evidence="6">The sequence shown here is derived from an EMBL/GenBank/DDBJ whole genome shotgun (WGS) entry which is preliminary data.</text>
</comment>
<keyword evidence="5" id="KW-0378">Hydrolase</keyword>
<dbReference type="InterPro" id="IPR008201">
    <property type="entry name" value="HepT-like"/>
</dbReference>
<dbReference type="GO" id="GO:0004540">
    <property type="term" value="F:RNA nuclease activity"/>
    <property type="evidence" value="ECO:0007669"/>
    <property type="project" value="InterPro"/>
</dbReference>
<dbReference type="InterPro" id="IPR051813">
    <property type="entry name" value="HepT_RNase_toxin"/>
</dbReference>
<dbReference type="Proteomes" id="UP000054314">
    <property type="component" value="Unassembled WGS sequence"/>
</dbReference>
<gene>
    <name evidence="6" type="ORF">N869_14255</name>
</gene>
<evidence type="ECO:0008006" key="8">
    <source>
        <dbReference type="Google" id="ProtNLM"/>
    </source>
</evidence>
<evidence type="ECO:0000256" key="3">
    <source>
        <dbReference type="ARBA" id="ARBA00022722"/>
    </source>
</evidence>
<keyword evidence="3" id="KW-0540">Nuclease</keyword>
<evidence type="ECO:0000256" key="1">
    <source>
        <dbReference type="ARBA" id="ARBA00022553"/>
    </source>
</evidence>
<dbReference type="RefSeq" id="WP_052105146.1">
    <property type="nucleotide sequence ID" value="NZ_AXCZ01000044.1"/>
</dbReference>
<dbReference type="GO" id="GO:0110001">
    <property type="term" value="C:toxin-antitoxin complex"/>
    <property type="evidence" value="ECO:0007669"/>
    <property type="project" value="InterPro"/>
</dbReference>
<reference evidence="6 7" key="1">
    <citation type="submission" date="2013-08" db="EMBL/GenBank/DDBJ databases">
        <title>Genome sequencing of Cellulomonas bogoriensis 69B4.</title>
        <authorList>
            <person name="Chen F."/>
            <person name="Li Y."/>
            <person name="Wang G."/>
        </authorList>
    </citation>
    <scope>NUCLEOTIDE SEQUENCE [LARGE SCALE GENOMIC DNA]</scope>
    <source>
        <strain evidence="6 7">69B4</strain>
    </source>
</reference>
<dbReference type="EMBL" id="AXCZ01000044">
    <property type="protein sequence ID" value="KGM13426.1"/>
    <property type="molecule type" value="Genomic_DNA"/>
</dbReference>
<evidence type="ECO:0000313" key="6">
    <source>
        <dbReference type="EMBL" id="KGM13426.1"/>
    </source>
</evidence>
<evidence type="ECO:0000256" key="4">
    <source>
        <dbReference type="ARBA" id="ARBA00022741"/>
    </source>
</evidence>
<organism evidence="6 7">
    <name type="scientific">Cellulomonas bogoriensis 69B4 = DSM 16987</name>
    <dbReference type="NCBI Taxonomy" id="1386082"/>
    <lineage>
        <taxon>Bacteria</taxon>
        <taxon>Bacillati</taxon>
        <taxon>Actinomycetota</taxon>
        <taxon>Actinomycetes</taxon>
        <taxon>Micrococcales</taxon>
        <taxon>Cellulomonadaceae</taxon>
        <taxon>Cellulomonas</taxon>
    </lineage>
</organism>
<dbReference type="PANTHER" id="PTHR34139:SF1">
    <property type="entry name" value="RNASE MJ1380-RELATED"/>
    <property type="match status" value="1"/>
</dbReference>
<evidence type="ECO:0000313" key="7">
    <source>
        <dbReference type="Proteomes" id="UP000054314"/>
    </source>
</evidence>
<protein>
    <recommendedName>
        <fullName evidence="8">Nucleotidyltransferase</fullName>
    </recommendedName>
</protein>
<sequence length="122" mass="13161">MSRTDRHRLGDILAAVEAIDQAEAVAHRHSDDGELPEVVLAAIQFHVFTIGEAVKALSAGVKDRQPGVPWSDIARMRDLIGHHYYKLDAAIVRATLGAPLDQLRTACEALLADDADQSPGTV</sequence>
<keyword evidence="2" id="KW-1277">Toxin-antitoxin system</keyword>
<dbReference type="AlphaFoldDB" id="A0A0A0BZR5"/>
<evidence type="ECO:0000256" key="2">
    <source>
        <dbReference type="ARBA" id="ARBA00022649"/>
    </source>
</evidence>
<dbReference type="OrthoDB" id="159782at2"/>
<dbReference type="PANTHER" id="PTHR34139">
    <property type="entry name" value="UPF0331 PROTEIN MJ0127"/>
    <property type="match status" value="1"/>
</dbReference>
<keyword evidence="1" id="KW-0597">Phosphoprotein</keyword>